<feature type="compositionally biased region" description="Low complexity" evidence="1">
    <location>
        <begin position="831"/>
        <end position="842"/>
    </location>
</feature>
<feature type="region of interest" description="Disordered" evidence="1">
    <location>
        <begin position="302"/>
        <end position="521"/>
    </location>
</feature>
<dbReference type="PROSITE" id="PS51391">
    <property type="entry name" value="CID"/>
    <property type="match status" value="1"/>
</dbReference>
<evidence type="ECO:0000259" key="2">
    <source>
        <dbReference type="PROSITE" id="PS51391"/>
    </source>
</evidence>
<feature type="region of interest" description="Disordered" evidence="1">
    <location>
        <begin position="1135"/>
        <end position="1167"/>
    </location>
</feature>
<dbReference type="GO" id="GO:0005849">
    <property type="term" value="C:mRNA cleavage factor complex"/>
    <property type="evidence" value="ECO:0007669"/>
    <property type="project" value="TreeGrafter"/>
</dbReference>
<feature type="compositionally biased region" description="Acidic residues" evidence="1">
    <location>
        <begin position="764"/>
        <end position="780"/>
    </location>
</feature>
<feature type="compositionally biased region" description="Low complexity" evidence="1">
    <location>
        <begin position="416"/>
        <end position="425"/>
    </location>
</feature>
<feature type="compositionally biased region" description="Low complexity" evidence="1">
    <location>
        <begin position="306"/>
        <end position="316"/>
    </location>
</feature>
<dbReference type="SMART" id="SM00582">
    <property type="entry name" value="RPR"/>
    <property type="match status" value="1"/>
</dbReference>
<dbReference type="GO" id="GO:0003729">
    <property type="term" value="F:mRNA binding"/>
    <property type="evidence" value="ECO:0007669"/>
    <property type="project" value="InterPro"/>
</dbReference>
<dbReference type="CDD" id="cd16982">
    <property type="entry name" value="CID_Pcf11"/>
    <property type="match status" value="1"/>
</dbReference>
<feature type="compositionally biased region" description="Polar residues" evidence="1">
    <location>
        <begin position="229"/>
        <end position="246"/>
    </location>
</feature>
<protein>
    <recommendedName>
        <fullName evidence="2">CID domain-containing protein</fullName>
    </recommendedName>
</protein>
<dbReference type="GO" id="GO:0000993">
    <property type="term" value="F:RNA polymerase II complex binding"/>
    <property type="evidence" value="ECO:0007669"/>
    <property type="project" value="InterPro"/>
</dbReference>
<dbReference type="InterPro" id="IPR008942">
    <property type="entry name" value="ENTH_VHS"/>
</dbReference>
<dbReference type="GO" id="GO:0005737">
    <property type="term" value="C:cytoplasm"/>
    <property type="evidence" value="ECO:0007669"/>
    <property type="project" value="TreeGrafter"/>
</dbReference>
<organism evidence="3 4">
    <name type="scientific">Oryctes borbonicus</name>
    <dbReference type="NCBI Taxonomy" id="1629725"/>
    <lineage>
        <taxon>Eukaryota</taxon>
        <taxon>Metazoa</taxon>
        <taxon>Ecdysozoa</taxon>
        <taxon>Arthropoda</taxon>
        <taxon>Hexapoda</taxon>
        <taxon>Insecta</taxon>
        <taxon>Pterygota</taxon>
        <taxon>Neoptera</taxon>
        <taxon>Endopterygota</taxon>
        <taxon>Coleoptera</taxon>
        <taxon>Polyphaga</taxon>
        <taxon>Scarabaeiformia</taxon>
        <taxon>Scarabaeidae</taxon>
        <taxon>Dynastinae</taxon>
        <taxon>Oryctes</taxon>
    </lineage>
</organism>
<dbReference type="GO" id="GO:0031124">
    <property type="term" value="P:mRNA 3'-end processing"/>
    <property type="evidence" value="ECO:0007669"/>
    <property type="project" value="InterPro"/>
</dbReference>
<dbReference type="EMBL" id="LJIG01002242">
    <property type="protein sequence ID" value="KRT84698.1"/>
    <property type="molecule type" value="Genomic_DNA"/>
</dbReference>
<feature type="region of interest" description="Disordered" evidence="1">
    <location>
        <begin position="220"/>
        <end position="246"/>
    </location>
</feature>
<evidence type="ECO:0000313" key="4">
    <source>
        <dbReference type="Proteomes" id="UP000051574"/>
    </source>
</evidence>
<accession>A0A0T6BBG9</accession>
<reference evidence="3 4" key="1">
    <citation type="submission" date="2015-09" db="EMBL/GenBank/DDBJ databases">
        <title>Draft genome of the scarab beetle Oryctes borbonicus.</title>
        <authorList>
            <person name="Meyer J.M."/>
            <person name="Markov G.V."/>
            <person name="Baskaran P."/>
            <person name="Herrmann M."/>
            <person name="Sommer R.J."/>
            <person name="Roedelsperger C."/>
        </authorList>
    </citation>
    <scope>NUCLEOTIDE SEQUENCE [LARGE SCALE GENOMIC DNA]</scope>
    <source>
        <strain evidence="3">OB123</strain>
        <tissue evidence="3">Whole animal</tissue>
    </source>
</reference>
<evidence type="ECO:0000313" key="3">
    <source>
        <dbReference type="EMBL" id="KRT84698.1"/>
    </source>
</evidence>
<dbReference type="InterPro" id="IPR045154">
    <property type="entry name" value="PCF11-like"/>
</dbReference>
<sequence>MSTAKEAKECYISTLADLTFNSKPLINVLTMLAEENIAHAPVIVEAIESHLIKGPVDVKLPALYLIDCIIKNIGGIYKTLLSQNIVSIFCHVFQVVNERTRGEMFKLRQTWNEELPKSKLCELDVKVKQLDPAWPIVMPQLTNNIHLNPKFLHNSAIPKKSPPITIPSQTQMSSIVTNRDLDTIEMQKNFIIKQKQLLELERMKLELELLQQQVKLQQQQQQPGIEAIPNQTTSTSEETPKLSKSQNVLLKPEVAKQLANTTAATIAKGKTSSITAVGHKSLEAMASTVANTTPRIAHTTTAETFSSNNKNLSSKVSVREHHRTTEPRLVKDNNVVVQHQNNANSSSNRSNKQLSQSPTKKSSTIGLKQFSAPSDCSPSPTKTSKSSRTGSKSSSSFSSGSSCSGSSTNLLDSPSKKSISGSGKSVESKTARSLAVSSSKNKKKEISSSSGTGLPARSEKKKVSVKRFSGDKAEKESKLSSTPLKRDNSPTTIFKEVKGSKSRNYIRRNRQPSLSPEPVSMDVDLRANAAPPEKQPRLQVDIADAKVNLGPTTDLTTPAKDIDLRQLPAIISKKRPSTELSEATLVKKSKMEVFDELFGNEDTDLRQLPTVVVSSPKIPDRPPTPPPPIISSKSKNDLEDSQDVKIISPKSSKLDLVREKLANATIRNKMNSSKFSLAGEQRKSLKLKPLPSNEDVDLRANSEDSFNKIIISPADEQCIKTGNMTKEQETALMNKILAQIESQKLKEAKRTEENTGNISLQPISDDELEPDFSGSSDEDTANFRLNVYSDKDERVPPPAPHINSGDNFGNFPRSNIDVRRGMWRGGRPRRGIMPGRGMRMMRPPGPQENWIRPNGPWRPMVSGFGKPPPVFNPEAMDIDNANVNVDMFDQNSNQGMPPTQEMPEIMIIDCANQDNIKSIVIDNESRDIRYYDDTAIVFMNCADPREISFQNGSRKVFFGEKDVTILSFNEPYKDVSINGSLHKVKLGGPSRELHIDDKWYECFIGGPGIRIELNGEFILVKIEGPPPQVKIGQIKRTDLVAGKINLIVDAKTMVPVFLDGKLQKFDINGQTHTLKFINSLQMALIDDNPFDIEFGGLPKPIILHDKKYYIRFSVLPRGVKSGQVSIKGMDDITLPVDQNEPALPVFNKRPSQRGGPNSPDRNSNSPLSIQNLLQQQNLSSNLETLSSLMASSLMPSQSSSNLNTSGYQVENDVLLDSSSQNQQEMPLTSAPSTATNVLPSSLNINDLFQKLVATGIVTTAQDNQPALITSQSRVSLVPTILRAPTLQKKEPLPNIKPVTFSKPETLKLRQPALITTLYSGMQCSSCGMRFPPEHSMQYSQHLDWHFRQNRKGKKNIRKASSRRWYYSLSDWKNYEEIEDLEERGKLLYILFDFVMLFLLFNREELL</sequence>
<gene>
    <name evidence="3" type="ORF">AMK59_1819</name>
</gene>
<name>A0A0T6BBG9_9SCAR</name>
<evidence type="ECO:0000256" key="1">
    <source>
        <dbReference type="SAM" id="MobiDB-lite"/>
    </source>
</evidence>
<proteinExistence type="predicted"/>
<dbReference type="InterPro" id="IPR047415">
    <property type="entry name" value="Pcf11_CID"/>
</dbReference>
<feature type="compositionally biased region" description="Basic and acidic residues" evidence="1">
    <location>
        <begin position="457"/>
        <end position="488"/>
    </location>
</feature>
<feature type="compositionally biased region" description="Polar residues" evidence="1">
    <location>
        <begin position="354"/>
        <end position="366"/>
    </location>
</feature>
<feature type="compositionally biased region" description="Low complexity" evidence="1">
    <location>
        <begin position="333"/>
        <end position="353"/>
    </location>
</feature>
<dbReference type="InterPro" id="IPR006569">
    <property type="entry name" value="CID_dom"/>
</dbReference>
<feature type="region of interest" description="Disordered" evidence="1">
    <location>
        <begin position="608"/>
        <end position="642"/>
    </location>
</feature>
<dbReference type="Pfam" id="PF04818">
    <property type="entry name" value="CID"/>
    <property type="match status" value="1"/>
</dbReference>
<feature type="compositionally biased region" description="Basic residues" evidence="1">
    <location>
        <begin position="500"/>
        <end position="510"/>
    </location>
</feature>
<dbReference type="GO" id="GO:0006369">
    <property type="term" value="P:termination of RNA polymerase II transcription"/>
    <property type="evidence" value="ECO:0007669"/>
    <property type="project" value="InterPro"/>
</dbReference>
<feature type="region of interest" description="Disordered" evidence="1">
    <location>
        <begin position="747"/>
        <end position="850"/>
    </location>
</feature>
<feature type="domain" description="CID" evidence="2">
    <location>
        <begin position="3"/>
        <end position="131"/>
    </location>
</feature>
<dbReference type="SUPFAM" id="SSF48464">
    <property type="entry name" value="ENTH/VHS domain"/>
    <property type="match status" value="1"/>
</dbReference>
<dbReference type="PANTHER" id="PTHR15921">
    <property type="entry name" value="PRE-MRNA CLEAVAGE COMPLEX II"/>
    <property type="match status" value="1"/>
</dbReference>
<keyword evidence="4" id="KW-1185">Reference proteome</keyword>
<dbReference type="PANTHER" id="PTHR15921:SF3">
    <property type="entry name" value="PRE-MRNA CLEAVAGE COMPLEX 2 PROTEIN PCF11"/>
    <property type="match status" value="1"/>
</dbReference>
<feature type="compositionally biased region" description="Basic and acidic residues" evidence="1">
    <location>
        <begin position="317"/>
        <end position="331"/>
    </location>
</feature>
<dbReference type="Gene3D" id="1.25.40.90">
    <property type="match status" value="1"/>
</dbReference>
<dbReference type="OrthoDB" id="343582at2759"/>
<feature type="compositionally biased region" description="Low complexity" evidence="1">
    <location>
        <begin position="373"/>
        <end position="407"/>
    </location>
</feature>
<comment type="caution">
    <text evidence="3">The sequence shown here is derived from an EMBL/GenBank/DDBJ whole genome shotgun (WGS) entry which is preliminary data.</text>
</comment>
<dbReference type="Proteomes" id="UP000051574">
    <property type="component" value="Unassembled WGS sequence"/>
</dbReference>